<feature type="transmembrane region" description="Helical" evidence="2">
    <location>
        <begin position="484"/>
        <end position="507"/>
    </location>
</feature>
<comment type="caution">
    <text evidence="4">The sequence shown here is derived from an EMBL/GenBank/DDBJ whole genome shotgun (WGS) entry which is preliminary data.</text>
</comment>
<feature type="compositionally biased region" description="Pro residues" evidence="1">
    <location>
        <begin position="626"/>
        <end position="638"/>
    </location>
</feature>
<feature type="compositionally biased region" description="Low complexity" evidence="1">
    <location>
        <begin position="609"/>
        <end position="625"/>
    </location>
</feature>
<feature type="transmembrane region" description="Helical" evidence="2">
    <location>
        <begin position="335"/>
        <end position="351"/>
    </location>
</feature>
<feature type="transmembrane region" description="Helical" evidence="2">
    <location>
        <begin position="401"/>
        <end position="434"/>
    </location>
</feature>
<organism evidence="4 5">
    <name type="scientific">Yinghuangia aomiensis</name>
    <dbReference type="NCBI Taxonomy" id="676205"/>
    <lineage>
        <taxon>Bacteria</taxon>
        <taxon>Bacillati</taxon>
        <taxon>Actinomycetota</taxon>
        <taxon>Actinomycetes</taxon>
        <taxon>Kitasatosporales</taxon>
        <taxon>Streptomycetaceae</taxon>
        <taxon>Yinghuangia</taxon>
    </lineage>
</organism>
<dbReference type="PANTHER" id="PTHR45725">
    <property type="entry name" value="FORMIN HOMOLOGY 2 FAMILY MEMBER"/>
    <property type="match status" value="1"/>
</dbReference>
<dbReference type="InterPro" id="IPR002035">
    <property type="entry name" value="VWF_A"/>
</dbReference>
<keyword evidence="2" id="KW-0472">Membrane</keyword>
<keyword evidence="2" id="KW-1133">Transmembrane helix</keyword>
<evidence type="ECO:0000259" key="3">
    <source>
        <dbReference type="PROSITE" id="PS50234"/>
    </source>
</evidence>
<evidence type="ECO:0000313" key="4">
    <source>
        <dbReference type="EMBL" id="GAA4979944.1"/>
    </source>
</evidence>
<evidence type="ECO:0000256" key="1">
    <source>
        <dbReference type="SAM" id="MobiDB-lite"/>
    </source>
</evidence>
<gene>
    <name evidence="4" type="ORF">GCM10023205_55890</name>
</gene>
<feature type="transmembrane region" description="Helical" evidence="2">
    <location>
        <begin position="363"/>
        <end position="381"/>
    </location>
</feature>
<feature type="domain" description="VWFA" evidence="3">
    <location>
        <begin position="39"/>
        <end position="213"/>
    </location>
</feature>
<dbReference type="PANTHER" id="PTHR45725:SF18">
    <property type="entry name" value="ORC1-LIKE AAA ATPASE DOMAIN-CONTAINING PROTEIN"/>
    <property type="match status" value="1"/>
</dbReference>
<dbReference type="RefSeq" id="WP_345678471.1">
    <property type="nucleotide sequence ID" value="NZ_BAABHS010000022.1"/>
</dbReference>
<proteinExistence type="predicted"/>
<dbReference type="SUPFAM" id="SSF53300">
    <property type="entry name" value="vWA-like"/>
    <property type="match status" value="1"/>
</dbReference>
<evidence type="ECO:0000256" key="2">
    <source>
        <dbReference type="SAM" id="Phobius"/>
    </source>
</evidence>
<sequence>MPVTRSRSDRWRKALLAAIAGLVLLTFFAPSADAAGKRSIVLLIDTSGSMSDDNKMTDAQAALRTTVSSLADSDLAGLHQFGGSCGDGGEQLVPPGKGNRDKLRQQIEQLTPGGSTPTGAAIRAAAEEFPKDSSDKILMLVSDGESSCDDDPPCEAVKQVQKDLGITFVANTVGFQTSNQANTELSCIAQATGGQYFPASDGDGIREGLNKALHPVDENVSTILNALPLPSDVPLDAESLGKSAGLAAGLVLLIGFPAELFNRTLEENRARISRWWRRRGGGGANPPAAPGAPGAAGSGPGGPDSGPGSGTGAYVTAPVQAVPVNPFRALWNSRWVLPIFVLISAILSTVVDPDSGFNAKTGILLLGFLIAAPIVIIAYAWPGEQVAKRASQVPGALKTIPPALILAFFCTLLSRLSDFVPGYVFGLVLGYVALRERQLSRSQEGRGVLFGAIAVLVVSGAAWAGLEFLHDKATERNANTGLLIADTVLGTIFIMGLETVIFGLVPLRFLDGAKLRKWNLWVWLGTYALAIALFVHVLVLNSGTAGSDNDTSTTAALVLFAGFGGVAVLFWAYFRFVPEPGTTPAFAGAPGMTGMAGMPGMTGGPAAYGATGPYGAPQQPPTGSYGPPPAAPPRPAQEPAPTGWGHPAPPPPPPAPPMPTQAPVSTGWGHPTVPPQPTGSPTPPPPSHQPYVPPPAAPPMPPTAPATPAAPPPPPSAPPGVPPTAPPAGEHWGNPATDDD</sequence>
<feature type="compositionally biased region" description="Gly residues" evidence="1">
    <location>
        <begin position="294"/>
        <end position="311"/>
    </location>
</feature>
<dbReference type="Proteomes" id="UP001500466">
    <property type="component" value="Unassembled WGS sequence"/>
</dbReference>
<dbReference type="InterPro" id="IPR048104">
    <property type="entry name" value="Cola_memb_dom"/>
</dbReference>
<feature type="transmembrane region" description="Helical" evidence="2">
    <location>
        <begin position="446"/>
        <end position="464"/>
    </location>
</feature>
<accession>A0ABP9HWI6</accession>
<dbReference type="SMART" id="SM00327">
    <property type="entry name" value="VWA"/>
    <property type="match status" value="1"/>
</dbReference>
<reference evidence="5" key="1">
    <citation type="journal article" date="2019" name="Int. J. Syst. Evol. Microbiol.">
        <title>The Global Catalogue of Microorganisms (GCM) 10K type strain sequencing project: providing services to taxonomists for standard genome sequencing and annotation.</title>
        <authorList>
            <consortium name="The Broad Institute Genomics Platform"/>
            <consortium name="The Broad Institute Genome Sequencing Center for Infectious Disease"/>
            <person name="Wu L."/>
            <person name="Ma J."/>
        </authorList>
    </citation>
    <scope>NUCLEOTIDE SEQUENCE [LARGE SCALE GENOMIC DNA]</scope>
    <source>
        <strain evidence="5">JCM 17986</strain>
    </source>
</reference>
<keyword evidence="5" id="KW-1185">Reference proteome</keyword>
<feature type="region of interest" description="Disordered" evidence="1">
    <location>
        <begin position="609"/>
        <end position="740"/>
    </location>
</feature>
<dbReference type="Pfam" id="PF00092">
    <property type="entry name" value="VWA"/>
    <property type="match status" value="1"/>
</dbReference>
<evidence type="ECO:0000313" key="5">
    <source>
        <dbReference type="Proteomes" id="UP001500466"/>
    </source>
</evidence>
<dbReference type="CDD" id="cd00198">
    <property type="entry name" value="vWFA"/>
    <property type="match status" value="1"/>
</dbReference>
<dbReference type="EMBL" id="BAABHS010000022">
    <property type="protein sequence ID" value="GAA4979944.1"/>
    <property type="molecule type" value="Genomic_DNA"/>
</dbReference>
<feature type="region of interest" description="Disordered" evidence="1">
    <location>
        <begin position="281"/>
        <end position="312"/>
    </location>
</feature>
<feature type="compositionally biased region" description="Pro residues" evidence="1">
    <location>
        <begin position="672"/>
        <end position="726"/>
    </location>
</feature>
<keyword evidence="2" id="KW-0812">Transmembrane</keyword>
<feature type="transmembrane region" description="Helical" evidence="2">
    <location>
        <begin position="552"/>
        <end position="574"/>
    </location>
</feature>
<dbReference type="InterPro" id="IPR036465">
    <property type="entry name" value="vWFA_dom_sf"/>
</dbReference>
<dbReference type="PROSITE" id="PS50234">
    <property type="entry name" value="VWFA"/>
    <property type="match status" value="1"/>
</dbReference>
<name>A0ABP9HWI6_9ACTN</name>
<protein>
    <recommendedName>
        <fullName evidence="3">VWFA domain-containing protein</fullName>
    </recommendedName>
</protein>
<dbReference type="NCBIfam" id="NF041501">
    <property type="entry name" value="cola_mem"/>
    <property type="match status" value="1"/>
</dbReference>
<dbReference type="Gene3D" id="3.40.50.410">
    <property type="entry name" value="von Willebrand factor, type A domain"/>
    <property type="match status" value="1"/>
</dbReference>
<feature type="compositionally biased region" description="Pro residues" evidence="1">
    <location>
        <begin position="647"/>
        <end position="660"/>
    </location>
</feature>
<feature type="transmembrane region" description="Helical" evidence="2">
    <location>
        <begin position="519"/>
        <end position="540"/>
    </location>
</feature>
<dbReference type="InterPro" id="IPR051425">
    <property type="entry name" value="Formin_Homology"/>
</dbReference>